<keyword evidence="3" id="KW-0808">Transferase</keyword>
<dbReference type="PANTHER" id="PTHR48475:SF2">
    <property type="entry name" value="RIBONUCLEASE H"/>
    <property type="match status" value="1"/>
</dbReference>
<dbReference type="EMBL" id="BKCJ010015429">
    <property type="protein sequence ID" value="GEV13180.1"/>
    <property type="molecule type" value="Genomic_DNA"/>
</dbReference>
<proteinExistence type="predicted"/>
<gene>
    <name evidence="3" type="ORF">Tci_085157</name>
</gene>
<dbReference type="GO" id="GO:0003676">
    <property type="term" value="F:nucleic acid binding"/>
    <property type="evidence" value="ECO:0007669"/>
    <property type="project" value="InterPro"/>
</dbReference>
<keyword evidence="3" id="KW-0695">RNA-directed DNA polymerase</keyword>
<evidence type="ECO:0000259" key="1">
    <source>
        <dbReference type="Pfam" id="PF03732"/>
    </source>
</evidence>
<dbReference type="SUPFAM" id="SSF56672">
    <property type="entry name" value="DNA/RNA polymerases"/>
    <property type="match status" value="1"/>
</dbReference>
<evidence type="ECO:0000313" key="3">
    <source>
        <dbReference type="EMBL" id="GEV13180.1"/>
    </source>
</evidence>
<dbReference type="GO" id="GO:0003964">
    <property type="term" value="F:RNA-directed DNA polymerase activity"/>
    <property type="evidence" value="ECO:0007669"/>
    <property type="project" value="UniProtKB-KW"/>
</dbReference>
<keyword evidence="3" id="KW-0548">Nucleotidyltransferase</keyword>
<dbReference type="InterPro" id="IPR043128">
    <property type="entry name" value="Rev_trsase/Diguanyl_cyclase"/>
</dbReference>
<accession>A0A699GLR3</accession>
<comment type="caution">
    <text evidence="3">The sequence shown here is derived from an EMBL/GenBank/DDBJ whole genome shotgun (WGS) entry which is preliminary data.</text>
</comment>
<dbReference type="PANTHER" id="PTHR48475">
    <property type="entry name" value="RIBONUCLEASE H"/>
    <property type="match status" value="1"/>
</dbReference>
<protein>
    <submittedName>
        <fullName evidence="3">Reverse transcriptase domain-containing protein</fullName>
    </submittedName>
</protein>
<dbReference type="CDD" id="cd09279">
    <property type="entry name" value="RNase_HI_like"/>
    <property type="match status" value="1"/>
</dbReference>
<sequence length="782" mass="90285">MSTLKSLIKNYNKKNTIDPIRLDFGEEDTKVKDNRVAKGKVVVDNDLKKPFKQVVRNPLTRRIIEFVGLKYKMPTNIKLYNATADPEDHLRRFASAANSGEWPMPVWCRMFQQTLDGPARGWFERLPTDSINEWSELREAFSARYSIRRACFKEPHKIMKIVRRTNETITAFKESWTVETGFIMGVSEVMKIASLMDSLKCPKLAKRFSNKAPTMVDEMMVRVDDFFRSEEAFARTELPKGEMGEKLQKSFSPRTTIKFTIIRAPSPYNIILGRIRLKILRAIPSTIHSMMKFPTPKGIATLVTRSVFISECTSLEKKHVIEEEIPEKAKKEWVDVHELLLKDNMEIFAWEPADMTGVPRRYIPKIGRYNLSVTDWKESRAYIDDMVIKSNDEKILLADVAETFDNLRKISMKLNPKKCSFGVKKDKILGVVQLGAYNITFEPRNVVKDQVLADFISKMPDGEAAKSYFNTPKAGLCLIGPSGVEYTYALRLMFTSTNNEAEYEARLAGLRIARRMKIQSLEAKFDSKLVASQINGSYIASSDSMIKYLAKAKDYIACFKSFSIANIPRNLNQKDDVLTKEINAVVEEEGDNWMTPIIQCLEKGIWLKDKNEARNLRVKINQFGLPRIIVINNGTQFMNDPFKAWLDLEGIELDGWMNYQMSYRPIEQTPFSLTYKSEAVIPAEIGMPTYLTMMIGEGFNEKELRLNLDLLQERREMYAIWEFVFRRNKASRVEDQGKLGPKWEGPYRVTEAYQDGSYKLQTMEDKEVPRTWHAIHLRKCYL</sequence>
<dbReference type="AlphaFoldDB" id="A0A699GLR3"/>
<dbReference type="InterPro" id="IPR005162">
    <property type="entry name" value="Retrotrans_gag_dom"/>
</dbReference>
<dbReference type="Pfam" id="PF13456">
    <property type="entry name" value="RVT_3"/>
    <property type="match status" value="1"/>
</dbReference>
<reference evidence="3" key="1">
    <citation type="journal article" date="2019" name="Sci. Rep.">
        <title>Draft genome of Tanacetum cinerariifolium, the natural source of mosquito coil.</title>
        <authorList>
            <person name="Yamashiro T."/>
            <person name="Shiraishi A."/>
            <person name="Satake H."/>
            <person name="Nakayama K."/>
        </authorList>
    </citation>
    <scope>NUCLEOTIDE SEQUENCE</scope>
</reference>
<evidence type="ECO:0000259" key="2">
    <source>
        <dbReference type="Pfam" id="PF13456"/>
    </source>
</evidence>
<dbReference type="Gene3D" id="3.30.70.270">
    <property type="match status" value="1"/>
</dbReference>
<dbReference type="InterPro" id="IPR043502">
    <property type="entry name" value="DNA/RNA_pol_sf"/>
</dbReference>
<organism evidence="3">
    <name type="scientific">Tanacetum cinerariifolium</name>
    <name type="common">Dalmatian daisy</name>
    <name type="synonym">Chrysanthemum cinerariifolium</name>
    <dbReference type="NCBI Taxonomy" id="118510"/>
    <lineage>
        <taxon>Eukaryota</taxon>
        <taxon>Viridiplantae</taxon>
        <taxon>Streptophyta</taxon>
        <taxon>Embryophyta</taxon>
        <taxon>Tracheophyta</taxon>
        <taxon>Spermatophyta</taxon>
        <taxon>Magnoliopsida</taxon>
        <taxon>eudicotyledons</taxon>
        <taxon>Gunneridae</taxon>
        <taxon>Pentapetalae</taxon>
        <taxon>asterids</taxon>
        <taxon>campanulids</taxon>
        <taxon>Asterales</taxon>
        <taxon>Asteraceae</taxon>
        <taxon>Asteroideae</taxon>
        <taxon>Anthemideae</taxon>
        <taxon>Anthemidinae</taxon>
        <taxon>Tanacetum</taxon>
    </lineage>
</organism>
<name>A0A699GLR3_TANCI</name>
<dbReference type="GO" id="GO:0004523">
    <property type="term" value="F:RNA-DNA hybrid ribonuclease activity"/>
    <property type="evidence" value="ECO:0007669"/>
    <property type="project" value="InterPro"/>
</dbReference>
<dbReference type="InterPro" id="IPR036397">
    <property type="entry name" value="RNaseH_sf"/>
</dbReference>
<feature type="domain" description="Retrotransposon gag" evidence="1">
    <location>
        <begin position="110"/>
        <end position="177"/>
    </location>
</feature>
<dbReference type="Gene3D" id="3.30.420.10">
    <property type="entry name" value="Ribonuclease H-like superfamily/Ribonuclease H"/>
    <property type="match status" value="1"/>
</dbReference>
<feature type="domain" description="RNase H type-1" evidence="2">
    <location>
        <begin position="494"/>
        <end position="579"/>
    </location>
</feature>
<dbReference type="Pfam" id="PF03732">
    <property type="entry name" value="Retrotrans_gag"/>
    <property type="match status" value="1"/>
</dbReference>
<dbReference type="InterPro" id="IPR002156">
    <property type="entry name" value="RNaseH_domain"/>
</dbReference>